<keyword evidence="9" id="KW-0862">Zinc</keyword>
<evidence type="ECO:0000313" key="19">
    <source>
        <dbReference type="Proteomes" id="UP001159427"/>
    </source>
</evidence>
<name>A0ABN8MFX9_9CNID</name>
<evidence type="ECO:0000256" key="9">
    <source>
        <dbReference type="ARBA" id="ARBA00022833"/>
    </source>
</evidence>
<dbReference type="SUPFAM" id="SSF48452">
    <property type="entry name" value="TPR-like"/>
    <property type="match status" value="2"/>
</dbReference>
<dbReference type="EMBL" id="CALNXI010000462">
    <property type="protein sequence ID" value="CAH3027609.1"/>
    <property type="molecule type" value="Genomic_DNA"/>
</dbReference>
<evidence type="ECO:0000256" key="8">
    <source>
        <dbReference type="ARBA" id="ARBA00022771"/>
    </source>
</evidence>
<dbReference type="InterPro" id="IPR044421">
    <property type="entry name" value="SMYD4_SET"/>
</dbReference>
<dbReference type="SMART" id="SM00028">
    <property type="entry name" value="TPR"/>
    <property type="match status" value="3"/>
</dbReference>
<dbReference type="Proteomes" id="UP001159427">
    <property type="component" value="Unassembled WGS sequence"/>
</dbReference>
<evidence type="ECO:0000259" key="17">
    <source>
        <dbReference type="PROSITE" id="PS50865"/>
    </source>
</evidence>
<evidence type="ECO:0000256" key="14">
    <source>
        <dbReference type="ARBA" id="ARBA00093680"/>
    </source>
</evidence>
<dbReference type="InterPro" id="IPR011990">
    <property type="entry name" value="TPR-like_helical_dom_sf"/>
</dbReference>
<keyword evidence="4" id="KW-0489">Methyltransferase</keyword>
<evidence type="ECO:0000256" key="3">
    <source>
        <dbReference type="ARBA" id="ARBA00022490"/>
    </source>
</evidence>
<dbReference type="PANTHER" id="PTHR46165">
    <property type="entry name" value="SET AND MYND DOMAIN-CONTAINING PROTEIN 4"/>
    <property type="match status" value="1"/>
</dbReference>
<dbReference type="InterPro" id="IPR052097">
    <property type="entry name" value="SET-MYND_domain_protein"/>
</dbReference>
<dbReference type="CDD" id="cd10536">
    <property type="entry name" value="SET_SMYD4"/>
    <property type="match status" value="1"/>
</dbReference>
<dbReference type="Pfam" id="PF00856">
    <property type="entry name" value="SET"/>
    <property type="match status" value="1"/>
</dbReference>
<comment type="caution">
    <text evidence="18">The sequence shown here is derived from an EMBL/GenBank/DDBJ whole genome shotgun (WGS) entry which is preliminary data.</text>
</comment>
<protein>
    <recommendedName>
        <fullName evidence="13">Protein-lysine N-methyltransferase SMYD4</fullName>
    </recommendedName>
    <alternativeName>
        <fullName evidence="14">SET and MYND domain-containing protein 4</fullName>
    </alternativeName>
</protein>
<keyword evidence="8 15" id="KW-0863">Zinc-finger</keyword>
<comment type="function">
    <text evidence="12">Protein-lysine N-methyltransferase. Monomethylates PRMT5, modulating its transcriptional activity. May also act as a histone methyltransferase. Plays a critical role in cardiac development. Acts as a key epigenetic regulator of gene expression during cardiac development via its dual activities as a methyltransferase and negative regulator of HDAC1.</text>
</comment>
<evidence type="ECO:0000256" key="11">
    <source>
        <dbReference type="ARBA" id="ARBA00048985"/>
    </source>
</evidence>
<keyword evidence="7" id="KW-0479">Metal-binding</keyword>
<dbReference type="PROSITE" id="PS50280">
    <property type="entry name" value="SET"/>
    <property type="match status" value="1"/>
</dbReference>
<keyword evidence="3" id="KW-0963">Cytoplasm</keyword>
<evidence type="ECO:0000256" key="12">
    <source>
        <dbReference type="ARBA" id="ARBA00093423"/>
    </source>
</evidence>
<keyword evidence="19" id="KW-1185">Reference proteome</keyword>
<evidence type="ECO:0000256" key="15">
    <source>
        <dbReference type="PROSITE-ProRule" id="PRU00134"/>
    </source>
</evidence>
<dbReference type="InterPro" id="IPR001214">
    <property type="entry name" value="SET_dom"/>
</dbReference>
<evidence type="ECO:0000256" key="1">
    <source>
        <dbReference type="ARBA" id="ARBA00004123"/>
    </source>
</evidence>
<dbReference type="InterPro" id="IPR046341">
    <property type="entry name" value="SET_dom_sf"/>
</dbReference>
<organism evidence="18 19">
    <name type="scientific">Porites evermanni</name>
    <dbReference type="NCBI Taxonomy" id="104178"/>
    <lineage>
        <taxon>Eukaryota</taxon>
        <taxon>Metazoa</taxon>
        <taxon>Cnidaria</taxon>
        <taxon>Anthozoa</taxon>
        <taxon>Hexacorallia</taxon>
        <taxon>Scleractinia</taxon>
        <taxon>Fungiina</taxon>
        <taxon>Poritidae</taxon>
        <taxon>Porites</taxon>
    </lineage>
</organism>
<evidence type="ECO:0000256" key="10">
    <source>
        <dbReference type="ARBA" id="ARBA00023242"/>
    </source>
</evidence>
<keyword evidence="6" id="KW-0949">S-adenosyl-L-methionine</keyword>
<sequence length="789" mass="88578">MALNLKEEWENFLLEKLRGPYMKEFSRLKTDGERFKFCKYILRNNEVAQEIIEQIQKLLNTRRRQNAMSAGNVQKYVCIGEEHFRHSDFKKAVMCYSLAIQQALLNNNSETEKSDSADSNSRSDGCNTLSSLYIRRAEVLLQAQEYKACLNDIQEATSLQCPQAVSSKLTSLQKACQKRLATSKQHFPSSNASQDIPSVTRGMHSKIASGSSLIQINCSSSQGRFLKASDDIRAGDTLISESPYAAVLLPENAHTHCDCCFEPLVAPFLCYHCCEVQYCSQSCRNRAWEQYHKVECTLGPLLKMLDTSFQLSVRILLVTGTQKILEFLKMVSSSPSENSSLNKRMSGCGPDGQYLGDYGSVFSLVTNTELQPVETLMSHALNCALLAEFLQGALVQEDLQQRLLNCESCLKNRLCQVNGQQCEKLELKYNVNNVQNLFCTNLAQELKGIDESSGETTCLSPDVIGCLLFHHSQQLSCNVHAITGIVSTSDSARHSTKEQVVTREQKRIATALYPTASLLNHACDPDVIVSFVGGHLVVRATHNIAKGSEISHCYGPHVNRMGREDRQKVLYKQYFFTCQCTACKSDEEMENKRLCFSAFACPKCKNAMKLSSVRDGVIGTCQNRECNFEKNMLDECRLAHEAELLFVKGVRLSERVGIKEALDVFLECLRRRKTLLHMYHKDLAETHDAIARCYAMNGDFKKASYYCSQSSEAVEKVFGSSSVEYAHELHKLSQLLFNDRQVKKALSTIDKATNLLALHYGRSNPDVKELTEMKRCLIAVGGHSRNNST</sequence>
<evidence type="ECO:0000256" key="7">
    <source>
        <dbReference type="ARBA" id="ARBA00022723"/>
    </source>
</evidence>
<keyword evidence="10" id="KW-0539">Nucleus</keyword>
<proteinExistence type="predicted"/>
<evidence type="ECO:0000256" key="13">
    <source>
        <dbReference type="ARBA" id="ARBA00093635"/>
    </source>
</evidence>
<evidence type="ECO:0000259" key="16">
    <source>
        <dbReference type="PROSITE" id="PS50280"/>
    </source>
</evidence>
<dbReference type="InterPro" id="IPR019734">
    <property type="entry name" value="TPR_rpt"/>
</dbReference>
<keyword evidence="5" id="KW-0808">Transferase</keyword>
<evidence type="ECO:0000256" key="5">
    <source>
        <dbReference type="ARBA" id="ARBA00022679"/>
    </source>
</evidence>
<feature type="domain" description="SET" evidence="16">
    <location>
        <begin position="212"/>
        <end position="555"/>
    </location>
</feature>
<reference evidence="18 19" key="1">
    <citation type="submission" date="2022-05" db="EMBL/GenBank/DDBJ databases">
        <authorList>
            <consortium name="Genoscope - CEA"/>
            <person name="William W."/>
        </authorList>
    </citation>
    <scope>NUCLEOTIDE SEQUENCE [LARGE SCALE GENOMIC DNA]</scope>
</reference>
<dbReference type="SUPFAM" id="SSF144232">
    <property type="entry name" value="HIT/MYND zinc finger-like"/>
    <property type="match status" value="1"/>
</dbReference>
<dbReference type="InterPro" id="IPR002893">
    <property type="entry name" value="Znf_MYND"/>
</dbReference>
<accession>A0ABN8MFX9</accession>
<dbReference type="PANTHER" id="PTHR46165:SF2">
    <property type="entry name" value="SET AND MYND DOMAIN-CONTAINING PROTEIN 4"/>
    <property type="match status" value="1"/>
</dbReference>
<evidence type="ECO:0000256" key="4">
    <source>
        <dbReference type="ARBA" id="ARBA00022603"/>
    </source>
</evidence>
<evidence type="ECO:0000256" key="2">
    <source>
        <dbReference type="ARBA" id="ARBA00004496"/>
    </source>
</evidence>
<dbReference type="Gene3D" id="2.170.270.10">
    <property type="entry name" value="SET domain"/>
    <property type="match status" value="2"/>
</dbReference>
<comment type="catalytic activity">
    <reaction evidence="11">
        <text>L-lysyl-[protein] + S-adenosyl-L-methionine = N(6)-methyl-L-lysyl-[protein] + S-adenosyl-L-homocysteine + H(+)</text>
        <dbReference type="Rhea" id="RHEA:51736"/>
        <dbReference type="Rhea" id="RHEA-COMP:9752"/>
        <dbReference type="Rhea" id="RHEA-COMP:13053"/>
        <dbReference type="ChEBI" id="CHEBI:15378"/>
        <dbReference type="ChEBI" id="CHEBI:29969"/>
        <dbReference type="ChEBI" id="CHEBI:57856"/>
        <dbReference type="ChEBI" id="CHEBI:59789"/>
        <dbReference type="ChEBI" id="CHEBI:61929"/>
    </reaction>
</comment>
<dbReference type="Gene3D" id="1.10.220.160">
    <property type="match status" value="1"/>
</dbReference>
<feature type="domain" description="MYND-type" evidence="17">
    <location>
        <begin position="257"/>
        <end position="296"/>
    </location>
</feature>
<dbReference type="PROSITE" id="PS50865">
    <property type="entry name" value="ZF_MYND_2"/>
    <property type="match status" value="1"/>
</dbReference>
<evidence type="ECO:0000256" key="6">
    <source>
        <dbReference type="ARBA" id="ARBA00022691"/>
    </source>
</evidence>
<comment type="subcellular location">
    <subcellularLocation>
        <location evidence="2">Cytoplasm</location>
    </subcellularLocation>
    <subcellularLocation>
        <location evidence="1">Nucleus</location>
    </subcellularLocation>
</comment>
<dbReference type="SUPFAM" id="SSF82199">
    <property type="entry name" value="SET domain"/>
    <property type="match status" value="1"/>
</dbReference>
<dbReference type="Gene3D" id="1.25.40.10">
    <property type="entry name" value="Tetratricopeptide repeat domain"/>
    <property type="match status" value="2"/>
</dbReference>
<gene>
    <name evidence="18" type="ORF">PEVE_00031996</name>
</gene>
<evidence type="ECO:0000313" key="18">
    <source>
        <dbReference type="EMBL" id="CAH3027609.1"/>
    </source>
</evidence>
<dbReference type="Gene3D" id="6.10.140.2220">
    <property type="match status" value="1"/>
</dbReference>